<feature type="region of interest" description="Disordered" evidence="3">
    <location>
        <begin position="15"/>
        <end position="38"/>
    </location>
</feature>
<dbReference type="InterPro" id="IPR053214">
    <property type="entry name" value="LysM12-like"/>
</dbReference>
<dbReference type="InterPro" id="IPR036779">
    <property type="entry name" value="LysM_dom_sf"/>
</dbReference>
<dbReference type="Gene3D" id="3.10.350.10">
    <property type="entry name" value="LysM domain"/>
    <property type="match status" value="1"/>
</dbReference>
<keyword evidence="5" id="KW-1185">Reference proteome</keyword>
<reference evidence="4 5" key="1">
    <citation type="submission" date="2022-03" db="EMBL/GenBank/DDBJ databases">
        <title>Genome data of Colletotrichum spp.</title>
        <authorList>
            <person name="Utami Y.D."/>
            <person name="Hiruma K."/>
        </authorList>
    </citation>
    <scope>NUCLEOTIDE SEQUENCE [LARGE SCALE GENOMIC DNA]</scope>
    <source>
        <strain evidence="4 5">MAFF 239500</strain>
    </source>
</reference>
<evidence type="ECO:0000256" key="3">
    <source>
        <dbReference type="SAM" id="MobiDB-lite"/>
    </source>
</evidence>
<sequence length="215" mass="22981">MTITLRISVPVEELSLPKNSTGNDTASSHQPPARGIDTSTGFSRLLSGPTAGPPLCKRTQLQNFNCANLCNSLVRDERVCCSSGTLPSTLPSGNSDGTCKTRQVVLGDDCGSLANKCANSKTGLCSSLAEGQHVCCIRGTLPDLRPKEDADGYCAVYTTKENDYCSKIAAGLMLTVEELETFDKNAWGWNGCKLLYPKFNMCVSKGAAPMLQLFL</sequence>
<feature type="compositionally biased region" description="Polar residues" evidence="3">
    <location>
        <begin position="17"/>
        <end position="30"/>
    </location>
</feature>
<evidence type="ECO:0000256" key="1">
    <source>
        <dbReference type="ARBA" id="ARBA00022669"/>
    </source>
</evidence>
<proteinExistence type="predicted"/>
<dbReference type="EMBL" id="BQXU01000002">
    <property type="protein sequence ID" value="GKT41012.1"/>
    <property type="molecule type" value="Genomic_DNA"/>
</dbReference>
<evidence type="ECO:0000313" key="5">
    <source>
        <dbReference type="Proteomes" id="UP001055115"/>
    </source>
</evidence>
<keyword evidence="2" id="KW-0843">Virulence</keyword>
<comment type="caution">
    <text evidence="4">The sequence shown here is derived from an EMBL/GenBank/DDBJ whole genome shotgun (WGS) entry which is preliminary data.</text>
</comment>
<name>A0AA37L346_9PEZI</name>
<dbReference type="GeneID" id="73321995"/>
<dbReference type="PANTHER" id="PTHR47700:SF2">
    <property type="entry name" value="CHITINASE"/>
    <property type="match status" value="1"/>
</dbReference>
<evidence type="ECO:0000256" key="2">
    <source>
        <dbReference type="ARBA" id="ARBA00023026"/>
    </source>
</evidence>
<keyword evidence="1" id="KW-0147">Chitin-binding</keyword>
<dbReference type="Proteomes" id="UP001055115">
    <property type="component" value="Unassembled WGS sequence"/>
</dbReference>
<gene>
    <name evidence="4" type="ORF">ColSpa_01193</name>
</gene>
<accession>A0AA37L346</accession>
<dbReference type="PANTHER" id="PTHR47700">
    <property type="entry name" value="V CHITINASE, PUTATIVE (AFU_ORTHOLOGUE AFUA_6G13720)-RELATED"/>
    <property type="match status" value="1"/>
</dbReference>
<protein>
    <submittedName>
        <fullName evidence="4">Killer toxin subunits alpha/beta</fullName>
    </submittedName>
</protein>
<dbReference type="AlphaFoldDB" id="A0AA37L346"/>
<dbReference type="GO" id="GO:0008061">
    <property type="term" value="F:chitin binding"/>
    <property type="evidence" value="ECO:0007669"/>
    <property type="project" value="UniProtKB-KW"/>
</dbReference>
<evidence type="ECO:0000313" key="4">
    <source>
        <dbReference type="EMBL" id="GKT41012.1"/>
    </source>
</evidence>
<organism evidence="4 5">
    <name type="scientific">Colletotrichum spaethianum</name>
    <dbReference type="NCBI Taxonomy" id="700344"/>
    <lineage>
        <taxon>Eukaryota</taxon>
        <taxon>Fungi</taxon>
        <taxon>Dikarya</taxon>
        <taxon>Ascomycota</taxon>
        <taxon>Pezizomycotina</taxon>
        <taxon>Sordariomycetes</taxon>
        <taxon>Hypocreomycetidae</taxon>
        <taxon>Glomerellales</taxon>
        <taxon>Glomerellaceae</taxon>
        <taxon>Colletotrichum</taxon>
        <taxon>Colletotrichum spaethianum species complex</taxon>
    </lineage>
</organism>
<dbReference type="RefSeq" id="XP_049123362.1">
    <property type="nucleotide sequence ID" value="XM_049267405.1"/>
</dbReference>